<feature type="region of interest" description="Disordered" evidence="7">
    <location>
        <begin position="46"/>
        <end position="79"/>
    </location>
</feature>
<evidence type="ECO:0000256" key="1">
    <source>
        <dbReference type="ARBA" id="ARBA00004123"/>
    </source>
</evidence>
<feature type="compositionally biased region" description="Pro residues" evidence="7">
    <location>
        <begin position="441"/>
        <end position="453"/>
    </location>
</feature>
<dbReference type="PANTHER" id="PTHR21545">
    <property type="entry name" value="TRANSCRIPTION FACTOR MLR1/2"/>
    <property type="match status" value="1"/>
</dbReference>
<reference evidence="9" key="1">
    <citation type="submission" date="2012-09" db="EMBL/GenBank/DDBJ databases">
        <title>Transcription factors downstream kruppel homolog 1 in juvenile hormone signaling.</title>
        <authorList>
            <person name="Belles X."/>
            <person name="De Horna A."/>
        </authorList>
    </citation>
    <scope>NUCLEOTIDE SEQUENCE</scope>
    <source>
        <tissue evidence="9">Whole organism</tissue>
    </source>
</reference>
<proteinExistence type="evidence at transcript level"/>
<accession>A0A0A1HB41</accession>
<name>A0A0A1HB41_BLAGE</name>
<feature type="compositionally biased region" description="Low complexity" evidence="7">
    <location>
        <begin position="661"/>
        <end position="675"/>
    </location>
</feature>
<feature type="compositionally biased region" description="Acidic residues" evidence="7">
    <location>
        <begin position="919"/>
        <end position="935"/>
    </location>
</feature>
<dbReference type="InterPro" id="IPR007889">
    <property type="entry name" value="HTH_Psq"/>
</dbReference>
<keyword evidence="2" id="KW-0805">Transcription regulation</keyword>
<comment type="subcellular location">
    <subcellularLocation>
        <location evidence="1 6">Nucleus</location>
    </subcellularLocation>
</comment>
<evidence type="ECO:0000259" key="8">
    <source>
        <dbReference type="PROSITE" id="PS50960"/>
    </source>
</evidence>
<dbReference type="SUPFAM" id="SSF46689">
    <property type="entry name" value="Homeodomain-like"/>
    <property type="match status" value="2"/>
</dbReference>
<dbReference type="PROSITE" id="PS50960">
    <property type="entry name" value="HTH_PSQ"/>
    <property type="match status" value="2"/>
</dbReference>
<dbReference type="AlphaFoldDB" id="A0A0A1HB41"/>
<evidence type="ECO:0000256" key="5">
    <source>
        <dbReference type="ARBA" id="ARBA00023242"/>
    </source>
</evidence>
<dbReference type="Gene3D" id="1.10.10.60">
    <property type="entry name" value="Homeodomain-like"/>
    <property type="match status" value="2"/>
</dbReference>
<feature type="region of interest" description="Disordered" evidence="7">
    <location>
        <begin position="139"/>
        <end position="173"/>
    </location>
</feature>
<feature type="region of interest" description="Disordered" evidence="7">
    <location>
        <begin position="606"/>
        <end position="685"/>
    </location>
</feature>
<feature type="region of interest" description="Disordered" evidence="7">
    <location>
        <begin position="92"/>
        <end position="115"/>
    </location>
</feature>
<dbReference type="GO" id="GO:0005634">
    <property type="term" value="C:nucleus"/>
    <property type="evidence" value="ECO:0007669"/>
    <property type="project" value="UniProtKB-SubCell"/>
</dbReference>
<dbReference type="PANTHER" id="PTHR21545:SF13">
    <property type="entry name" value="ECDYSONE-INDUCED PROTEIN 93F, ISOFORM C"/>
    <property type="match status" value="1"/>
</dbReference>
<keyword evidence="4" id="KW-0804">Transcription</keyword>
<evidence type="ECO:0000256" key="6">
    <source>
        <dbReference type="PROSITE-ProRule" id="PRU00320"/>
    </source>
</evidence>
<feature type="region of interest" description="Disordered" evidence="7">
    <location>
        <begin position="831"/>
        <end position="975"/>
    </location>
</feature>
<dbReference type="EMBL" id="HF536494">
    <property type="protein sequence ID" value="CCM97102.1"/>
    <property type="molecule type" value="mRNA"/>
</dbReference>
<feature type="domain" description="HTH psq-type" evidence="8">
    <location>
        <begin position="576"/>
        <end position="628"/>
    </location>
</feature>
<feature type="compositionally biased region" description="Polar residues" evidence="7">
    <location>
        <begin position="848"/>
        <end position="876"/>
    </location>
</feature>
<feature type="compositionally biased region" description="Low complexity" evidence="7">
    <location>
        <begin position="454"/>
        <end position="464"/>
    </location>
</feature>
<dbReference type="FunFam" id="1.10.10.60:FF:000019">
    <property type="entry name" value="Ligand-dependent corepressor isoform 1"/>
    <property type="match status" value="1"/>
</dbReference>
<organism evidence="9">
    <name type="scientific">Blattella germanica</name>
    <name type="common">German cockroach</name>
    <name type="synonym">Blatta germanica</name>
    <dbReference type="NCBI Taxonomy" id="6973"/>
    <lineage>
        <taxon>Eukaryota</taxon>
        <taxon>Metazoa</taxon>
        <taxon>Ecdysozoa</taxon>
        <taxon>Arthropoda</taxon>
        <taxon>Hexapoda</taxon>
        <taxon>Insecta</taxon>
        <taxon>Pterygota</taxon>
        <taxon>Neoptera</taxon>
        <taxon>Polyneoptera</taxon>
        <taxon>Dictyoptera</taxon>
        <taxon>Blattodea</taxon>
        <taxon>Blaberoidea</taxon>
        <taxon>Blattellidae</taxon>
        <taxon>Blattella</taxon>
    </lineage>
</organism>
<keyword evidence="3 6" id="KW-0238">DNA-binding</keyword>
<feature type="region of interest" description="Disordered" evidence="7">
    <location>
        <begin position="741"/>
        <end position="764"/>
    </location>
</feature>
<dbReference type="GO" id="GO:0003677">
    <property type="term" value="F:DNA binding"/>
    <property type="evidence" value="ECO:0007669"/>
    <property type="project" value="UniProtKB-UniRule"/>
</dbReference>
<dbReference type="Pfam" id="PF05225">
    <property type="entry name" value="HTH_psq"/>
    <property type="match status" value="2"/>
</dbReference>
<evidence type="ECO:0000256" key="3">
    <source>
        <dbReference type="ARBA" id="ARBA00023125"/>
    </source>
</evidence>
<evidence type="ECO:0000256" key="4">
    <source>
        <dbReference type="ARBA" id="ARBA00023163"/>
    </source>
</evidence>
<feature type="compositionally biased region" description="Basic and acidic residues" evidence="7">
    <location>
        <begin position="389"/>
        <end position="403"/>
    </location>
</feature>
<feature type="compositionally biased region" description="Basic and acidic residues" evidence="7">
    <location>
        <begin position="635"/>
        <end position="650"/>
    </location>
</feature>
<feature type="region of interest" description="Disordered" evidence="7">
    <location>
        <begin position="343"/>
        <end position="362"/>
    </location>
</feature>
<keyword evidence="5 6" id="KW-0539">Nucleus</keyword>
<evidence type="ECO:0000313" key="9">
    <source>
        <dbReference type="EMBL" id="CCM97102.1"/>
    </source>
</evidence>
<evidence type="ECO:0000256" key="7">
    <source>
        <dbReference type="SAM" id="MobiDB-lite"/>
    </source>
</evidence>
<dbReference type="InterPro" id="IPR009057">
    <property type="entry name" value="Homeodomain-like_sf"/>
</dbReference>
<feature type="domain" description="HTH psq-type" evidence="8">
    <location>
        <begin position="209"/>
        <end position="261"/>
    </location>
</feature>
<feature type="compositionally biased region" description="Acidic residues" evidence="7">
    <location>
        <begin position="958"/>
        <end position="967"/>
    </location>
</feature>
<feature type="compositionally biased region" description="Low complexity" evidence="7">
    <location>
        <begin position="744"/>
        <end position="758"/>
    </location>
</feature>
<feature type="compositionally biased region" description="Basic and acidic residues" evidence="7">
    <location>
        <begin position="943"/>
        <end position="957"/>
    </location>
</feature>
<feature type="region of interest" description="Disordered" evidence="7">
    <location>
        <begin position="489"/>
        <end position="590"/>
    </location>
</feature>
<dbReference type="GO" id="GO:0006357">
    <property type="term" value="P:regulation of transcription by RNA polymerase II"/>
    <property type="evidence" value="ECO:0007669"/>
    <property type="project" value="TreeGrafter"/>
</dbReference>
<protein>
    <submittedName>
        <fullName evidence="9">E93</fullName>
    </submittedName>
</protein>
<feature type="compositionally biased region" description="Basic and acidic residues" evidence="7">
    <location>
        <begin position="618"/>
        <end position="627"/>
    </location>
</feature>
<feature type="DNA-binding region" description="H-T-H motif" evidence="6">
    <location>
        <begin position="604"/>
        <end position="624"/>
    </location>
</feature>
<sequence>MGRRRWKQYQDSVLRSPLRVDVEPRIQDWEPQEKCCMCDGKPFFDSATSPAASDSGSTGTSSSLRETPPHEAAPAMTTLQSVTSMAASIAAVAALSSSSGTGTTTNPLLPSQPSAMPFYPPPPHFPPWYLSPPHSHLPGRPVLADAKQDPSATPPAVVHLPASSSASEQPLDLSAKTAAVEIPSPAPPDPSLKVPSIDNKHIFKAKPRMSTVAGRRTYTEEELQAALRDIQSGKLGTRRAAVIYGIPRSTLRNKVYKLALEKERDSHLVAPAVPKVEEEDEKELSGAEEEREVEKALRKPLLSMEDLVRFSVFKDANYPDAWGGLEHSALGPYVAELLAAQKNPASTPGDKSPTSGDFLPKFPTPLLPEFVRRMMAEDKLQSFHPNGAHADEREPERPLRDQESPDPSPGMATPPSNVILKIPSFKPTSKNGVASSSGSTEPPPPLPPPPPPESSSQQLSDSCSPPVPSLVGKGIGVSLRDVIAKSISQKFQQHSELSPKLGMVPETEPPFKRGRFTPPLVAGASATSVIKHNNNNNSQADDRNAQKILPQVQSKPTGTSSGASSQSSSSGGKGTRPKRGKYRNYDRDSLIEAVRAVQRGEMSVHRAGSHFGVPHSTLEYKVKERHLMRPRKREPKPPMEDAKKKEETRHPAATLEKSKIPPKSTPKTPYTPSSSAIPSAPNGLKLPPMFDPANVPPMPYATAPPFPFWPPNPFHSLPLPPAGFSPTQDFFASQMMQRLGGGASSPAALSTSSRSPPLGKSAREMAESLYDGTGANGSFLDGIIRSSLEMGLPPGVPKEAENMSNKALLDQLCRNSRLTPLPRAAVTLIDGGASSSDEDSIKRSSSRNAFTCSRATESDASTSAVVDLSPSSNGSTVERKRHIDEEGEEETMSPSATKPEDAEFSQETNGISNDNDNNATEDTDGDNDDNDEESACDSKNITKRVDEDAAKDDKQDDAPEEEIEENEETKSKINS</sequence>
<feature type="compositionally biased region" description="Low complexity" evidence="7">
    <location>
        <begin position="46"/>
        <end position="63"/>
    </location>
</feature>
<gene>
    <name evidence="9" type="primary">Eip93F</name>
</gene>
<evidence type="ECO:0000256" key="2">
    <source>
        <dbReference type="ARBA" id="ARBA00023015"/>
    </source>
</evidence>
<feature type="region of interest" description="Disordered" evidence="7">
    <location>
        <begin position="377"/>
        <end position="473"/>
    </location>
</feature>
<feature type="DNA-binding region" description="H-T-H motif" evidence="6">
    <location>
        <begin position="237"/>
        <end position="257"/>
    </location>
</feature>
<feature type="compositionally biased region" description="Low complexity" evidence="7">
    <location>
        <begin position="557"/>
        <end position="570"/>
    </location>
</feature>